<proteinExistence type="predicted"/>
<sequence length="121" mass="13398">MLVGLHHVLIAAPPGCEEEARAFYGGLLGLPEIPKPAGLRERGGVWFRCGGQEVHVGVEEDFRPARKAHPAFLVQDLDGLRQRLVNRGIPVTDDVPLPGCRRFHTRDPFGNRLEFLQPCPS</sequence>
<protein>
    <recommendedName>
        <fullName evidence="1">VOC domain-containing protein</fullName>
    </recommendedName>
</protein>
<dbReference type="PANTHER" id="PTHR39175:SF1">
    <property type="entry name" value="FAMILY PROTEIN, PUTATIVE (AFU_ORTHOLOGUE AFUA_3G15060)-RELATED"/>
    <property type="match status" value="1"/>
</dbReference>
<dbReference type="Gene3D" id="3.10.180.10">
    <property type="entry name" value="2,3-Dihydroxybiphenyl 1,2-Dioxygenase, domain 1"/>
    <property type="match status" value="1"/>
</dbReference>
<dbReference type="Pfam" id="PF00903">
    <property type="entry name" value="Glyoxalase"/>
    <property type="match status" value="1"/>
</dbReference>
<dbReference type="KEGG" id="sth:STH1555"/>
<dbReference type="PANTHER" id="PTHR39175">
    <property type="entry name" value="FAMILY PROTEIN, PUTATIVE (AFU_ORTHOLOGUE AFUA_3G15060)-RELATED"/>
    <property type="match status" value="1"/>
</dbReference>
<dbReference type="AlphaFoldDB" id="Q67P53"/>
<reference evidence="2 3" key="1">
    <citation type="journal article" date="2004" name="Nucleic Acids Res.">
        <title>Genome sequence of Symbiobacterium thermophilum, an uncultivable bacterium that depends on microbial commensalism.</title>
        <authorList>
            <person name="Ueda K."/>
            <person name="Yamashita A."/>
            <person name="Ishikawa J."/>
            <person name="Shimada M."/>
            <person name="Watsuji T."/>
            <person name="Morimura K."/>
            <person name="Ikeda H."/>
            <person name="Hattori M."/>
            <person name="Beppu T."/>
        </authorList>
    </citation>
    <scope>NUCLEOTIDE SEQUENCE [LARGE SCALE GENOMIC DNA]</scope>
    <source>
        <strain evidence="3">T / IAM 14863</strain>
    </source>
</reference>
<dbReference type="Proteomes" id="UP000000417">
    <property type="component" value="Chromosome"/>
</dbReference>
<dbReference type="HOGENOM" id="CLU_140387_0_0_9"/>
<keyword evidence="3" id="KW-1185">Reference proteome</keyword>
<name>Q67P53_SYMTH</name>
<organism evidence="2 3">
    <name type="scientific">Symbiobacterium thermophilum (strain DSM 24528 / JCM 14929 / IAM 14863 / T)</name>
    <dbReference type="NCBI Taxonomy" id="292459"/>
    <lineage>
        <taxon>Bacteria</taxon>
        <taxon>Bacillati</taxon>
        <taxon>Bacillota</taxon>
        <taxon>Clostridia</taxon>
        <taxon>Eubacteriales</taxon>
        <taxon>Symbiobacteriaceae</taxon>
        <taxon>Symbiobacterium</taxon>
    </lineage>
</organism>
<dbReference type="PROSITE" id="PS51819">
    <property type="entry name" value="VOC"/>
    <property type="match status" value="1"/>
</dbReference>
<dbReference type="InterPro" id="IPR029068">
    <property type="entry name" value="Glyas_Bleomycin-R_OHBP_Dase"/>
</dbReference>
<dbReference type="OrthoDB" id="9813630at2"/>
<dbReference type="SUPFAM" id="SSF54593">
    <property type="entry name" value="Glyoxalase/Bleomycin resistance protein/Dihydroxybiphenyl dioxygenase"/>
    <property type="match status" value="1"/>
</dbReference>
<gene>
    <name evidence="2" type="ordered locus">STH1555</name>
</gene>
<dbReference type="InterPro" id="IPR037523">
    <property type="entry name" value="VOC_core"/>
</dbReference>
<dbReference type="InterPro" id="IPR004360">
    <property type="entry name" value="Glyas_Fos-R_dOase_dom"/>
</dbReference>
<dbReference type="eggNOG" id="COG0346">
    <property type="taxonomic scope" value="Bacteria"/>
</dbReference>
<evidence type="ECO:0000313" key="3">
    <source>
        <dbReference type="Proteomes" id="UP000000417"/>
    </source>
</evidence>
<dbReference type="STRING" id="292459.STH1555"/>
<evidence type="ECO:0000259" key="1">
    <source>
        <dbReference type="PROSITE" id="PS51819"/>
    </source>
</evidence>
<dbReference type="RefSeq" id="WP_011195684.1">
    <property type="nucleotide sequence ID" value="NC_006177.1"/>
</dbReference>
<evidence type="ECO:0000313" key="2">
    <source>
        <dbReference type="EMBL" id="BAD40540.1"/>
    </source>
</evidence>
<dbReference type="EMBL" id="AP006840">
    <property type="protein sequence ID" value="BAD40540.1"/>
    <property type="molecule type" value="Genomic_DNA"/>
</dbReference>
<feature type="domain" description="VOC" evidence="1">
    <location>
        <begin position="4"/>
        <end position="118"/>
    </location>
</feature>
<accession>Q67P53</accession>